<comment type="caution">
    <text evidence="12">The sequence shown here is derived from an EMBL/GenBank/DDBJ whole genome shotgun (WGS) entry which is preliminary data.</text>
</comment>
<organism evidence="12 13">
    <name type="scientific">Lentilactobacillus diolivorans DSM 14421</name>
    <dbReference type="NCBI Taxonomy" id="1423739"/>
    <lineage>
        <taxon>Bacteria</taxon>
        <taxon>Bacillati</taxon>
        <taxon>Bacillota</taxon>
        <taxon>Bacilli</taxon>
        <taxon>Lactobacillales</taxon>
        <taxon>Lactobacillaceae</taxon>
        <taxon>Lentilactobacillus</taxon>
    </lineage>
</organism>
<comment type="similarity">
    <text evidence="10">Belongs to the CbiN family.</text>
</comment>
<keyword evidence="9 10" id="KW-0170">Cobalt</keyword>
<dbReference type="Pfam" id="PF02553">
    <property type="entry name" value="CbiN"/>
    <property type="match status" value="1"/>
</dbReference>
<dbReference type="HAMAP" id="MF_00330">
    <property type="entry name" value="CbiN"/>
    <property type="match status" value="1"/>
</dbReference>
<dbReference type="AlphaFoldDB" id="A0A0R1S195"/>
<name>A0A0R1S195_9LACO</name>
<dbReference type="GO" id="GO:0005886">
    <property type="term" value="C:plasma membrane"/>
    <property type="evidence" value="ECO:0007669"/>
    <property type="project" value="UniProtKB-SubCell"/>
</dbReference>
<dbReference type="Proteomes" id="UP000052013">
    <property type="component" value="Unassembled WGS sequence"/>
</dbReference>
<dbReference type="PANTHER" id="PTHR38662">
    <property type="entry name" value="COBALT TRANSPORT PROTEIN CBIN"/>
    <property type="match status" value="1"/>
</dbReference>
<keyword evidence="3 10" id="KW-1003">Cell membrane</keyword>
<feature type="compositionally biased region" description="Basic and acidic residues" evidence="11">
    <location>
        <begin position="100"/>
        <end position="112"/>
    </location>
</feature>
<sequence>MEGDRFTMKKSKTKQNIILLVLVIILVISPFFIVKNGTFSGSDDEGTEQIKKNDPSYKVWAHPLWTPPSGEVESLLFTVQGSLGTGIIAYVIGNARGKKKERERQLREHAEDVSTTQGH</sequence>
<dbReference type="GO" id="GO:0009236">
    <property type="term" value="P:cobalamin biosynthetic process"/>
    <property type="evidence" value="ECO:0007669"/>
    <property type="project" value="UniProtKB-UniRule"/>
</dbReference>
<comment type="function">
    <text evidence="10">Part of the energy-coupling factor (ECF) transporter complex CbiMNOQ involved in cobalt import.</text>
</comment>
<keyword evidence="6 10" id="KW-1133">Transmembrane helix</keyword>
<keyword evidence="1 10" id="KW-0171">Cobalt transport</keyword>
<feature type="region of interest" description="Disordered" evidence="11">
    <location>
        <begin position="96"/>
        <end position="119"/>
    </location>
</feature>
<evidence type="ECO:0000256" key="9">
    <source>
        <dbReference type="ARBA" id="ARBA00023285"/>
    </source>
</evidence>
<evidence type="ECO:0000256" key="4">
    <source>
        <dbReference type="ARBA" id="ARBA00022573"/>
    </source>
</evidence>
<evidence type="ECO:0000256" key="7">
    <source>
        <dbReference type="ARBA" id="ARBA00023065"/>
    </source>
</evidence>
<evidence type="ECO:0000256" key="2">
    <source>
        <dbReference type="ARBA" id="ARBA00022448"/>
    </source>
</evidence>
<proteinExistence type="inferred from homology"/>
<dbReference type="GO" id="GO:0015087">
    <property type="term" value="F:cobalt ion transmembrane transporter activity"/>
    <property type="evidence" value="ECO:0007669"/>
    <property type="project" value="UniProtKB-UniRule"/>
</dbReference>
<evidence type="ECO:0000256" key="1">
    <source>
        <dbReference type="ARBA" id="ARBA00022426"/>
    </source>
</evidence>
<evidence type="ECO:0000313" key="13">
    <source>
        <dbReference type="Proteomes" id="UP000052013"/>
    </source>
</evidence>
<comment type="pathway">
    <text evidence="10">Cofactor biosynthesis; adenosylcobalamin biosynthesis.</text>
</comment>
<evidence type="ECO:0000313" key="12">
    <source>
        <dbReference type="EMBL" id="KRL62441.1"/>
    </source>
</evidence>
<keyword evidence="8 10" id="KW-0472">Membrane</keyword>
<comment type="subunit">
    <text evidence="10">Forms an energy-coupling factor (ECF) transporter complex composed of an ATP-binding protein (A component, CbiO), a transmembrane protein (T component, CbiQ) and 2 possible substrate-capture proteins (S components, CbiM and CbiN) of unknown stoichimetry.</text>
</comment>
<evidence type="ECO:0000256" key="5">
    <source>
        <dbReference type="ARBA" id="ARBA00022692"/>
    </source>
</evidence>
<reference evidence="12 13" key="1">
    <citation type="journal article" date="2015" name="Genome Announc.">
        <title>Expanding the biotechnology potential of lactobacilli through comparative genomics of 213 strains and associated genera.</title>
        <authorList>
            <person name="Sun Z."/>
            <person name="Harris H.M."/>
            <person name="McCann A."/>
            <person name="Guo C."/>
            <person name="Argimon S."/>
            <person name="Zhang W."/>
            <person name="Yang X."/>
            <person name="Jeffery I.B."/>
            <person name="Cooney J.C."/>
            <person name="Kagawa T.F."/>
            <person name="Liu W."/>
            <person name="Song Y."/>
            <person name="Salvetti E."/>
            <person name="Wrobel A."/>
            <person name="Rasinkangas P."/>
            <person name="Parkhill J."/>
            <person name="Rea M.C."/>
            <person name="O'Sullivan O."/>
            <person name="Ritari J."/>
            <person name="Douillard F.P."/>
            <person name="Paul Ross R."/>
            <person name="Yang R."/>
            <person name="Briner A.E."/>
            <person name="Felis G.E."/>
            <person name="de Vos W.M."/>
            <person name="Barrangou R."/>
            <person name="Klaenhammer T.R."/>
            <person name="Caufield P.W."/>
            <person name="Cui Y."/>
            <person name="Zhang H."/>
            <person name="O'Toole P.W."/>
        </authorList>
    </citation>
    <scope>NUCLEOTIDE SEQUENCE [LARGE SCALE GENOMIC DNA]</scope>
    <source>
        <strain evidence="12 13">DSM 14421</strain>
    </source>
</reference>
<gene>
    <name evidence="10" type="primary">cbiN</name>
    <name evidence="12" type="ORF">FC85_GL001949</name>
</gene>
<comment type="subcellular location">
    <subcellularLocation>
        <location evidence="10">Cell membrane</location>
        <topology evidence="10">Multi-pass membrane protein</topology>
    </subcellularLocation>
</comment>
<dbReference type="PANTHER" id="PTHR38662:SF1">
    <property type="entry name" value="COBALT TRANSPORT PROTEIN CBIN"/>
    <property type="match status" value="1"/>
</dbReference>
<evidence type="ECO:0000256" key="10">
    <source>
        <dbReference type="HAMAP-Rule" id="MF_00330"/>
    </source>
</evidence>
<dbReference type="PATRIC" id="fig|1423739.3.peg.2033"/>
<evidence type="ECO:0000256" key="3">
    <source>
        <dbReference type="ARBA" id="ARBA00022475"/>
    </source>
</evidence>
<keyword evidence="4 10" id="KW-0169">Cobalamin biosynthesis</keyword>
<keyword evidence="7 10" id="KW-0406">Ion transport</keyword>
<evidence type="ECO:0000256" key="11">
    <source>
        <dbReference type="SAM" id="MobiDB-lite"/>
    </source>
</evidence>
<feature type="transmembrane region" description="Helical" evidence="10">
    <location>
        <begin position="16"/>
        <end position="34"/>
    </location>
</feature>
<dbReference type="InterPro" id="IPR003705">
    <property type="entry name" value="CbiN"/>
</dbReference>
<dbReference type="EMBL" id="AZEY01000108">
    <property type="protein sequence ID" value="KRL62441.1"/>
    <property type="molecule type" value="Genomic_DNA"/>
</dbReference>
<accession>A0A0R1S195</accession>
<protein>
    <recommendedName>
        <fullName evidence="10">Cobalt transport protein CbiN</fullName>
    </recommendedName>
    <alternativeName>
        <fullName evidence="10">Energy-coupling factor transporter probable substrate-capture protein CbiN</fullName>
        <shortName evidence="10">ECF transporter S component CbiN</shortName>
    </alternativeName>
</protein>
<keyword evidence="2 10" id="KW-0813">Transport</keyword>
<feature type="transmembrane region" description="Helical" evidence="10">
    <location>
        <begin position="74"/>
        <end position="92"/>
    </location>
</feature>
<evidence type="ECO:0000256" key="6">
    <source>
        <dbReference type="ARBA" id="ARBA00022989"/>
    </source>
</evidence>
<dbReference type="STRING" id="1423739.FC85_GL001949"/>
<dbReference type="NCBIfam" id="NF002780">
    <property type="entry name" value="PRK02898.1"/>
    <property type="match status" value="1"/>
</dbReference>
<keyword evidence="5 10" id="KW-0812">Transmembrane</keyword>
<dbReference type="UniPathway" id="UPA00148"/>
<evidence type="ECO:0000256" key="8">
    <source>
        <dbReference type="ARBA" id="ARBA00023136"/>
    </source>
</evidence>